<protein>
    <submittedName>
        <fullName evidence="6">Rho GDP-dissociation inhibitor 1</fullName>
    </submittedName>
</protein>
<dbReference type="AlphaFoldDB" id="A0A3G2SAA5"/>
<dbReference type="Proteomes" id="UP000269793">
    <property type="component" value="Chromosome VI"/>
</dbReference>
<dbReference type="GO" id="GO:0005096">
    <property type="term" value="F:GTPase activator activity"/>
    <property type="evidence" value="ECO:0007669"/>
    <property type="project" value="UniProtKB-KW"/>
</dbReference>
<dbReference type="SUPFAM" id="SSF81296">
    <property type="entry name" value="E set domains"/>
    <property type="match status" value="1"/>
</dbReference>
<dbReference type="InterPro" id="IPR024792">
    <property type="entry name" value="RhoGDI_dom_sf"/>
</dbReference>
<sequence length="219" mass="24048">MIAGAKRHHLAPRLSFATMSGELPEVSDNINPTPTAGYKPGEKKSIQEYQSLDAGDESLRRWKESLGISSSATQGAMDPHAPRLVIHSLALESEQLPDGRVGIQLDRPGELEKVAKMPLQITEGIEYAVTIQFTVGREVLSGLKYIHVVKRAGIAVDRMEEMIGSYPPRAEPYTKRFAPNTAPSGFLARSGTNTVRSRVVDDDGTTYADFTWSFKFTKA</sequence>
<dbReference type="GO" id="GO:0005829">
    <property type="term" value="C:cytosol"/>
    <property type="evidence" value="ECO:0007669"/>
    <property type="project" value="TreeGrafter"/>
</dbReference>
<keyword evidence="4" id="KW-0963">Cytoplasm</keyword>
<dbReference type="GO" id="GO:0007266">
    <property type="term" value="P:Rho protein signal transduction"/>
    <property type="evidence" value="ECO:0007669"/>
    <property type="project" value="InterPro"/>
</dbReference>
<reference evidence="6 7" key="1">
    <citation type="submission" date="2018-10" db="EMBL/GenBank/DDBJ databases">
        <title>Complete genome sequence of Malassezia restricta CBS 7877.</title>
        <authorList>
            <person name="Morand S.C."/>
            <person name="Bertignac M."/>
            <person name="Iltis A."/>
            <person name="Kolder I."/>
            <person name="Pirovano W."/>
            <person name="Jourdain R."/>
            <person name="Clavaud C."/>
        </authorList>
    </citation>
    <scope>NUCLEOTIDE SEQUENCE [LARGE SCALE GENOMIC DNA]</scope>
    <source>
        <strain evidence="6 7">CBS 7877</strain>
    </source>
</reference>
<dbReference type="VEuPathDB" id="FungiDB:DNF11_3218"/>
<gene>
    <name evidence="6" type="primary">ARHGDIA</name>
    <name evidence="6" type="ORF">DNF11_3218</name>
</gene>
<dbReference type="Gene3D" id="2.70.50.30">
    <property type="entry name" value="Coagulation Factor XIII, subunit A, domain 1"/>
    <property type="match status" value="1"/>
</dbReference>
<dbReference type="OrthoDB" id="1683373at2759"/>
<dbReference type="STRING" id="425264.A0A3G2SAA5"/>
<dbReference type="InterPro" id="IPR000406">
    <property type="entry name" value="Rho_GDI"/>
</dbReference>
<evidence type="ECO:0000256" key="1">
    <source>
        <dbReference type="ARBA" id="ARBA00004496"/>
    </source>
</evidence>
<organism evidence="6 7">
    <name type="scientific">Malassezia restricta (strain ATCC 96810 / NBRC 103918 / CBS 7877)</name>
    <name type="common">Seborrheic dermatitis infection agent</name>
    <dbReference type="NCBI Taxonomy" id="425264"/>
    <lineage>
        <taxon>Eukaryota</taxon>
        <taxon>Fungi</taxon>
        <taxon>Dikarya</taxon>
        <taxon>Basidiomycota</taxon>
        <taxon>Ustilaginomycotina</taxon>
        <taxon>Malasseziomycetes</taxon>
        <taxon>Malasseziales</taxon>
        <taxon>Malasseziaceae</taxon>
        <taxon>Malassezia</taxon>
    </lineage>
</organism>
<evidence type="ECO:0000313" key="7">
    <source>
        <dbReference type="Proteomes" id="UP000269793"/>
    </source>
</evidence>
<name>A0A3G2SAA5_MALR7</name>
<dbReference type="FunFam" id="2.70.50.30:FF:000004">
    <property type="entry name" value="Rho GDP-dissociation inhibitor 1"/>
    <property type="match status" value="1"/>
</dbReference>
<proteinExistence type="inferred from homology"/>
<dbReference type="PANTHER" id="PTHR10980:SF3">
    <property type="entry name" value="LD16419P"/>
    <property type="match status" value="1"/>
</dbReference>
<keyword evidence="7" id="KW-1185">Reference proteome</keyword>
<evidence type="ECO:0000313" key="6">
    <source>
        <dbReference type="EMBL" id="AYO44168.1"/>
    </source>
</evidence>
<dbReference type="GO" id="GO:0016020">
    <property type="term" value="C:membrane"/>
    <property type="evidence" value="ECO:0007669"/>
    <property type="project" value="TreeGrafter"/>
</dbReference>
<feature type="region of interest" description="Disordered" evidence="5">
    <location>
        <begin position="23"/>
        <end position="43"/>
    </location>
</feature>
<accession>A0A3G2SAA5</accession>
<dbReference type="PRINTS" id="PR00492">
    <property type="entry name" value="RHOGDI"/>
</dbReference>
<dbReference type="EMBL" id="CP033153">
    <property type="protein sequence ID" value="AYO44168.1"/>
    <property type="molecule type" value="Genomic_DNA"/>
</dbReference>
<comment type="similarity">
    <text evidence="2">Belongs to the Rho GDI family.</text>
</comment>
<evidence type="ECO:0000256" key="5">
    <source>
        <dbReference type="SAM" id="MobiDB-lite"/>
    </source>
</evidence>
<dbReference type="PANTHER" id="PTHR10980">
    <property type="entry name" value="RHO GDP-DISSOCIATION INHIBITOR"/>
    <property type="match status" value="1"/>
</dbReference>
<dbReference type="Pfam" id="PF02115">
    <property type="entry name" value="Rho_GDI"/>
    <property type="match status" value="1"/>
</dbReference>
<evidence type="ECO:0000256" key="4">
    <source>
        <dbReference type="ARBA" id="ARBA00022490"/>
    </source>
</evidence>
<evidence type="ECO:0000256" key="3">
    <source>
        <dbReference type="ARBA" id="ARBA00022468"/>
    </source>
</evidence>
<dbReference type="InterPro" id="IPR014756">
    <property type="entry name" value="Ig_E-set"/>
</dbReference>
<comment type="subcellular location">
    <subcellularLocation>
        <location evidence="1">Cytoplasm</location>
    </subcellularLocation>
</comment>
<keyword evidence="3" id="KW-0343">GTPase activation</keyword>
<evidence type="ECO:0000256" key="2">
    <source>
        <dbReference type="ARBA" id="ARBA00009758"/>
    </source>
</evidence>
<dbReference type="GO" id="GO:0005094">
    <property type="term" value="F:Rho GDP-dissociation inhibitor activity"/>
    <property type="evidence" value="ECO:0007669"/>
    <property type="project" value="InterPro"/>
</dbReference>